<protein>
    <submittedName>
        <fullName evidence="2">Uncharacterized protein</fullName>
    </submittedName>
</protein>
<sequence>MKNLIFRPSVILIIIVTGILTAGCAYQRYIKTALKYEEAGMYKPAADNYLLSLKKKSSKNDKAKIGLMRSSKRYYDETAASIDDYYNNRNDNQVVKLYLEMEALQQQMGRYNITIDIPARTSGQYREAKERYLREAYTNAQELIDRELFDEAAFRLEQIIKIDKAYERASELFIYSKSEPIYRKANQCFQQNLFRSAYRYYNQVLSYDPNFKDAPAMMKLALSNALLTIAIQPPKNERRFPTMAGQIESKIKSKFESGKNPFLRIVSLNYTQQMLEEQKKALANNLPFDASRIIPVRVYLNSSVNSSNYIVSQLKEYEKKAYLRYTDNNRQVRYKKIKYY</sequence>
<evidence type="ECO:0000313" key="2">
    <source>
        <dbReference type="EMBL" id="MPM47651.1"/>
    </source>
</evidence>
<feature type="transmembrane region" description="Helical" evidence="1">
    <location>
        <begin position="6"/>
        <end position="26"/>
    </location>
</feature>
<keyword evidence="1" id="KW-0812">Transmembrane</keyword>
<gene>
    <name evidence="2" type="ORF">SDC9_94362</name>
</gene>
<dbReference type="SUPFAM" id="SSF48452">
    <property type="entry name" value="TPR-like"/>
    <property type="match status" value="1"/>
</dbReference>
<dbReference type="Gene3D" id="1.25.40.10">
    <property type="entry name" value="Tetratricopeptide repeat domain"/>
    <property type="match status" value="1"/>
</dbReference>
<keyword evidence="1" id="KW-0472">Membrane</keyword>
<accession>A0A645A5W2</accession>
<organism evidence="2">
    <name type="scientific">bioreactor metagenome</name>
    <dbReference type="NCBI Taxonomy" id="1076179"/>
    <lineage>
        <taxon>unclassified sequences</taxon>
        <taxon>metagenomes</taxon>
        <taxon>ecological metagenomes</taxon>
    </lineage>
</organism>
<dbReference type="PROSITE" id="PS51257">
    <property type="entry name" value="PROKAR_LIPOPROTEIN"/>
    <property type="match status" value="1"/>
</dbReference>
<dbReference type="InterPro" id="IPR011990">
    <property type="entry name" value="TPR-like_helical_dom_sf"/>
</dbReference>
<name>A0A645A5W2_9ZZZZ</name>
<dbReference type="InterPro" id="IPR019734">
    <property type="entry name" value="TPR_rpt"/>
</dbReference>
<evidence type="ECO:0000256" key="1">
    <source>
        <dbReference type="SAM" id="Phobius"/>
    </source>
</evidence>
<dbReference type="EMBL" id="VSSQ01011762">
    <property type="protein sequence ID" value="MPM47651.1"/>
    <property type="molecule type" value="Genomic_DNA"/>
</dbReference>
<dbReference type="AlphaFoldDB" id="A0A645A5W2"/>
<comment type="caution">
    <text evidence="2">The sequence shown here is derived from an EMBL/GenBank/DDBJ whole genome shotgun (WGS) entry which is preliminary data.</text>
</comment>
<keyword evidence="1" id="KW-1133">Transmembrane helix</keyword>
<proteinExistence type="predicted"/>
<dbReference type="SMART" id="SM00028">
    <property type="entry name" value="TPR"/>
    <property type="match status" value="2"/>
</dbReference>
<reference evidence="2" key="1">
    <citation type="submission" date="2019-08" db="EMBL/GenBank/DDBJ databases">
        <authorList>
            <person name="Kucharzyk K."/>
            <person name="Murdoch R.W."/>
            <person name="Higgins S."/>
            <person name="Loffler F."/>
        </authorList>
    </citation>
    <scope>NUCLEOTIDE SEQUENCE</scope>
</reference>